<keyword evidence="2" id="KW-0614">Plasmid</keyword>
<dbReference type="Proteomes" id="UP000325811">
    <property type="component" value="Plasmid pI"/>
</dbReference>
<evidence type="ECO:0000313" key="3">
    <source>
        <dbReference type="Proteomes" id="UP000325811"/>
    </source>
</evidence>
<dbReference type="KEGG" id="pdio:PDMSB3_0269.2"/>
<evidence type="ECO:0000313" key="2">
    <source>
        <dbReference type="EMBL" id="VVD31105.1"/>
    </source>
</evidence>
<proteinExistence type="predicted"/>
<gene>
    <name evidence="2" type="ORF">PDMSB3_0269</name>
</gene>
<sequence>MSKAAERSRRYSANDYRRDDNDEMRETSEAVNNDRIPAAASDLQPETAGLRVTVDAVARLTLTLP</sequence>
<dbReference type="EMBL" id="LR699555">
    <property type="protein sequence ID" value="VVD31105.1"/>
    <property type="molecule type" value="Genomic_DNA"/>
</dbReference>
<name>A0A5Q4YV03_9BURK</name>
<feature type="compositionally biased region" description="Basic and acidic residues" evidence="1">
    <location>
        <begin position="15"/>
        <end position="28"/>
    </location>
</feature>
<geneLocation type="plasmid" evidence="2 3">
    <name>pI</name>
</geneLocation>
<feature type="region of interest" description="Disordered" evidence="1">
    <location>
        <begin position="1"/>
        <end position="42"/>
    </location>
</feature>
<organism evidence="2 3">
    <name type="scientific">Paraburkholderia dioscoreae</name>
    <dbReference type="NCBI Taxonomy" id="2604047"/>
    <lineage>
        <taxon>Bacteria</taxon>
        <taxon>Pseudomonadati</taxon>
        <taxon>Pseudomonadota</taxon>
        <taxon>Betaproteobacteria</taxon>
        <taxon>Burkholderiales</taxon>
        <taxon>Burkholderiaceae</taxon>
        <taxon>Paraburkholderia</taxon>
    </lineage>
</organism>
<accession>A0A5Q4YV03</accession>
<protein>
    <submittedName>
        <fullName evidence="2">Uncharacterized protein</fullName>
    </submittedName>
</protein>
<dbReference type="AlphaFoldDB" id="A0A5Q4YV03"/>
<evidence type="ECO:0000256" key="1">
    <source>
        <dbReference type="SAM" id="MobiDB-lite"/>
    </source>
</evidence>
<keyword evidence="3" id="KW-1185">Reference proteome</keyword>
<reference evidence="2 3" key="1">
    <citation type="submission" date="2019-08" db="EMBL/GenBank/DDBJ databases">
        <authorList>
            <person name="Herpell B J."/>
        </authorList>
    </citation>
    <scope>NUCLEOTIDE SEQUENCE [LARGE SCALE GENOMIC DNA]</scope>
    <source>
        <strain evidence="3">Msb3</strain>
        <plasmid evidence="2 3">pI</plasmid>
    </source>
</reference>